<protein>
    <submittedName>
        <fullName evidence="3">Competence protein F homolog, phosphoribosyltransferase domain protein YhgH required for utilization of DNA as sole source of carbon and energy</fullName>
    </submittedName>
</protein>
<gene>
    <name evidence="3" type="ORF">MNBD_GAMMA12-829</name>
</gene>
<dbReference type="InterPro" id="IPR051910">
    <property type="entry name" value="ComF/GntX_DNA_util-trans"/>
</dbReference>
<name>A0A3B0Z2H5_9ZZZZ</name>
<evidence type="ECO:0000259" key="2">
    <source>
        <dbReference type="Pfam" id="PF00156"/>
    </source>
</evidence>
<organism evidence="3">
    <name type="scientific">hydrothermal vent metagenome</name>
    <dbReference type="NCBI Taxonomy" id="652676"/>
    <lineage>
        <taxon>unclassified sequences</taxon>
        <taxon>metagenomes</taxon>
        <taxon>ecological metagenomes</taxon>
    </lineage>
</organism>
<dbReference type="EMBL" id="UOFL01000202">
    <property type="protein sequence ID" value="VAW80629.1"/>
    <property type="molecule type" value="Genomic_DNA"/>
</dbReference>
<accession>A0A3B0Z2H5</accession>
<dbReference type="Pfam" id="PF00156">
    <property type="entry name" value="Pribosyltran"/>
    <property type="match status" value="1"/>
</dbReference>
<dbReference type="SUPFAM" id="SSF53271">
    <property type="entry name" value="PRTase-like"/>
    <property type="match status" value="1"/>
</dbReference>
<reference evidence="3" key="1">
    <citation type="submission" date="2018-06" db="EMBL/GenBank/DDBJ databases">
        <authorList>
            <person name="Zhirakovskaya E."/>
        </authorList>
    </citation>
    <scope>NUCLEOTIDE SEQUENCE</scope>
</reference>
<dbReference type="CDD" id="cd06223">
    <property type="entry name" value="PRTases_typeI"/>
    <property type="match status" value="1"/>
</dbReference>
<keyword evidence="3" id="KW-0328">Glycosyltransferase</keyword>
<proteinExistence type="inferred from homology"/>
<dbReference type="PANTHER" id="PTHR47505">
    <property type="entry name" value="DNA UTILIZATION PROTEIN YHGH"/>
    <property type="match status" value="1"/>
</dbReference>
<comment type="similarity">
    <text evidence="1">Belongs to the ComF/GntX family.</text>
</comment>
<dbReference type="GO" id="GO:0016757">
    <property type="term" value="F:glycosyltransferase activity"/>
    <property type="evidence" value="ECO:0007669"/>
    <property type="project" value="UniProtKB-KW"/>
</dbReference>
<dbReference type="InterPro" id="IPR029057">
    <property type="entry name" value="PRTase-like"/>
</dbReference>
<dbReference type="AlphaFoldDB" id="A0A3B0Z2H5"/>
<keyword evidence="3" id="KW-0808">Transferase</keyword>
<dbReference type="InterPro" id="IPR000836">
    <property type="entry name" value="PRTase_dom"/>
</dbReference>
<dbReference type="PANTHER" id="PTHR47505:SF1">
    <property type="entry name" value="DNA UTILIZATION PROTEIN YHGH"/>
    <property type="match status" value="1"/>
</dbReference>
<dbReference type="Gene3D" id="3.40.50.2020">
    <property type="match status" value="1"/>
</dbReference>
<sequence>MNRHACERCGVKLPQSLSLNSPQSPTYLCGDCISSPPAWHTLTALCQYEYPVASMIQSLKYRAKLANAKFLSHLFISELETRLQNQHPQCLLPVPLHPARQRLRGFNQAIELARPIAKALAIPLDIMSCSRITNTHSQASLDQFARLQNLQNAFVLNKSFTYKHIAIFDDVVTTGNTIRSLCKLLYSTGVEQIDIWCIARASK</sequence>
<feature type="domain" description="Phosphoribosyltransferase" evidence="2">
    <location>
        <begin position="109"/>
        <end position="200"/>
    </location>
</feature>
<evidence type="ECO:0000256" key="1">
    <source>
        <dbReference type="ARBA" id="ARBA00008007"/>
    </source>
</evidence>
<evidence type="ECO:0000313" key="3">
    <source>
        <dbReference type="EMBL" id="VAW80629.1"/>
    </source>
</evidence>